<accession>A0A284RWG5</accession>
<evidence type="ECO:0000313" key="2">
    <source>
        <dbReference type="Proteomes" id="UP000219338"/>
    </source>
</evidence>
<sequence>MAAAKAEHGFFFGRLIAIVAQLGHSTDPSCPGRILLLRPVFKLQNENLPYPNPLTQFQANRRESSYSVFGGDVTQTRVRKMTEAMKENTGGESDIPSSTFDLQVAINAMISQHRWLRSHRDTLLDGEHIAAASNENSSRP</sequence>
<dbReference type="AlphaFoldDB" id="A0A284RWG5"/>
<proteinExistence type="predicted"/>
<organism evidence="1 2">
    <name type="scientific">Armillaria ostoyae</name>
    <name type="common">Armillaria root rot fungus</name>
    <dbReference type="NCBI Taxonomy" id="47428"/>
    <lineage>
        <taxon>Eukaryota</taxon>
        <taxon>Fungi</taxon>
        <taxon>Dikarya</taxon>
        <taxon>Basidiomycota</taxon>
        <taxon>Agaricomycotina</taxon>
        <taxon>Agaricomycetes</taxon>
        <taxon>Agaricomycetidae</taxon>
        <taxon>Agaricales</taxon>
        <taxon>Marasmiineae</taxon>
        <taxon>Physalacriaceae</taxon>
        <taxon>Armillaria</taxon>
    </lineage>
</organism>
<dbReference type="OrthoDB" id="10380387at2759"/>
<reference evidence="2" key="1">
    <citation type="journal article" date="2017" name="Nat. Ecol. Evol.">
        <title>Genome expansion and lineage-specific genetic innovations in the forest pathogenic fungi Armillaria.</title>
        <authorList>
            <person name="Sipos G."/>
            <person name="Prasanna A.N."/>
            <person name="Walter M.C."/>
            <person name="O'Connor E."/>
            <person name="Balint B."/>
            <person name="Krizsan K."/>
            <person name="Kiss B."/>
            <person name="Hess J."/>
            <person name="Varga T."/>
            <person name="Slot J."/>
            <person name="Riley R."/>
            <person name="Boka B."/>
            <person name="Rigling D."/>
            <person name="Barry K."/>
            <person name="Lee J."/>
            <person name="Mihaltcheva S."/>
            <person name="LaButti K."/>
            <person name="Lipzen A."/>
            <person name="Waldron R."/>
            <person name="Moloney N.M."/>
            <person name="Sperisen C."/>
            <person name="Kredics L."/>
            <person name="Vagvoelgyi C."/>
            <person name="Patrignani A."/>
            <person name="Fitzpatrick D."/>
            <person name="Nagy I."/>
            <person name="Doyle S."/>
            <person name="Anderson J.B."/>
            <person name="Grigoriev I.V."/>
            <person name="Gueldener U."/>
            <person name="Muensterkoetter M."/>
            <person name="Nagy L.G."/>
        </authorList>
    </citation>
    <scope>NUCLEOTIDE SEQUENCE [LARGE SCALE GENOMIC DNA]</scope>
    <source>
        <strain evidence="2">C18/9</strain>
    </source>
</reference>
<protein>
    <submittedName>
        <fullName evidence="1">Uncharacterized protein</fullName>
    </submittedName>
</protein>
<keyword evidence="2" id="KW-1185">Reference proteome</keyword>
<dbReference type="STRING" id="47428.A0A284RWG5"/>
<dbReference type="Proteomes" id="UP000219338">
    <property type="component" value="Unassembled WGS sequence"/>
</dbReference>
<gene>
    <name evidence="1" type="ORF">ARMOST_16535</name>
</gene>
<dbReference type="EMBL" id="FUEG01000019">
    <property type="protein sequence ID" value="SJL13098.1"/>
    <property type="molecule type" value="Genomic_DNA"/>
</dbReference>
<name>A0A284RWG5_ARMOS</name>
<evidence type="ECO:0000313" key="1">
    <source>
        <dbReference type="EMBL" id="SJL13098.1"/>
    </source>
</evidence>